<dbReference type="NCBIfam" id="NF047768">
    <property type="entry name" value="Clp_like_SDH"/>
    <property type="match status" value="1"/>
</dbReference>
<dbReference type="EMBL" id="CP000477">
    <property type="protein sequence ID" value="ABK15309.1"/>
    <property type="molecule type" value="Genomic_DNA"/>
</dbReference>
<dbReference type="Gene3D" id="3.90.226.10">
    <property type="entry name" value="2-enoyl-CoA Hydratase, Chain A, domain 1"/>
    <property type="match status" value="1"/>
</dbReference>
<dbReference type="STRING" id="349307.Mthe_1537"/>
<keyword evidence="1" id="KW-0472">Membrane</keyword>
<accession>A0B9D5</accession>
<dbReference type="OrthoDB" id="146310at2157"/>
<reference evidence="2 3" key="1">
    <citation type="submission" date="2006-10" db="EMBL/GenBank/DDBJ databases">
        <title>Complete sequence of Methanosaeta thermophila PT.</title>
        <authorList>
            <consortium name="US DOE Joint Genome Institute"/>
            <person name="Copeland A."/>
            <person name="Lucas S."/>
            <person name="Lapidus A."/>
            <person name="Barry K."/>
            <person name="Detter J.C."/>
            <person name="Glavina del Rio T."/>
            <person name="Hammon N."/>
            <person name="Israni S."/>
            <person name="Pitluck S."/>
            <person name="Chain P."/>
            <person name="Malfatti S."/>
            <person name="Shin M."/>
            <person name="Vergez L."/>
            <person name="Schmutz J."/>
            <person name="Larimer F."/>
            <person name="Land M."/>
            <person name="Hauser L."/>
            <person name="Kyrpides N."/>
            <person name="Kim E."/>
            <person name="Smith K.S."/>
            <person name="Ingram-Smith C."/>
            <person name="Richardson P."/>
        </authorList>
    </citation>
    <scope>NUCLEOTIDE SEQUENCE [LARGE SCALE GENOMIC DNA]</scope>
    <source>
        <strain evidence="3">DSM 6194 / JCM 14653 / NBRC 101360 / PT</strain>
    </source>
</reference>
<dbReference type="KEGG" id="mtp:Mthe_1537"/>
<dbReference type="PANTHER" id="PTHR35984">
    <property type="entry name" value="PERIPLASMIC SERINE PROTEASE"/>
    <property type="match status" value="1"/>
</dbReference>
<dbReference type="AlphaFoldDB" id="A0B9D5"/>
<dbReference type="Proteomes" id="UP000000674">
    <property type="component" value="Chromosome"/>
</dbReference>
<name>A0B9D5_METTP</name>
<evidence type="ECO:0000313" key="2">
    <source>
        <dbReference type="EMBL" id="ABK15309.1"/>
    </source>
</evidence>
<feature type="transmembrane region" description="Helical" evidence="1">
    <location>
        <begin position="28"/>
        <end position="46"/>
    </location>
</feature>
<dbReference type="GeneID" id="4461724"/>
<dbReference type="GO" id="GO:0016020">
    <property type="term" value="C:membrane"/>
    <property type="evidence" value="ECO:0007669"/>
    <property type="project" value="InterPro"/>
</dbReference>
<dbReference type="Pfam" id="PF01972">
    <property type="entry name" value="SDH_protease"/>
    <property type="match status" value="1"/>
</dbReference>
<keyword evidence="1" id="KW-0812">Transmembrane</keyword>
<evidence type="ECO:0008006" key="4">
    <source>
        <dbReference type="Google" id="ProtNLM"/>
    </source>
</evidence>
<protein>
    <recommendedName>
        <fullName evidence="4">Periplasmic serine protease</fullName>
    </recommendedName>
</protein>
<keyword evidence="1" id="KW-1133">Transmembrane helix</keyword>
<gene>
    <name evidence="2" type="ordered locus">Mthe_1537</name>
</gene>
<evidence type="ECO:0000313" key="3">
    <source>
        <dbReference type="Proteomes" id="UP000000674"/>
    </source>
</evidence>
<sequence length="301" mass="33913">MILQRNKYREHPYPYVDDVYSQIPVEQILSNLWIILFLLLFLVPMVQRNILQMARKRLLVKLGKRRGSLVITLIHRQEVISLLGLPLARYIDIDDSEEVLRAIRSAPNDVPIDIILHTPGGLALAATQIALALKNHPARTSVIIPHYAMSGGTLIALAVDEIIMDPNAALGPVDPQLGDQTGAYPATSILKVVEKKKIDEIDDKTLILAEEARKAVEQMKALLRRIVCSDCDEETVNRIIEEMVSGKYTHDHPFLADDLRALLGDRVKTDVPQEVYELMALYRMDISRRRPGVEYVPMSKG</sequence>
<dbReference type="HOGENOM" id="CLU_067083_0_0_2"/>
<dbReference type="SUPFAM" id="SSF52096">
    <property type="entry name" value="ClpP/crotonase"/>
    <property type="match status" value="1"/>
</dbReference>
<organism evidence="2 3">
    <name type="scientific">Methanothrix thermoacetophila (strain DSM 6194 / JCM 14653 / NBRC 101360 / PT)</name>
    <name type="common">Methanosaeta thermophila</name>
    <dbReference type="NCBI Taxonomy" id="349307"/>
    <lineage>
        <taxon>Archaea</taxon>
        <taxon>Methanobacteriati</taxon>
        <taxon>Methanobacteriota</taxon>
        <taxon>Stenosarchaea group</taxon>
        <taxon>Methanomicrobia</taxon>
        <taxon>Methanotrichales</taxon>
        <taxon>Methanotrichaceae</taxon>
        <taxon>Methanothrix</taxon>
    </lineage>
</organism>
<dbReference type="InterPro" id="IPR029045">
    <property type="entry name" value="ClpP/crotonase-like_dom_sf"/>
</dbReference>
<proteinExistence type="predicted"/>
<dbReference type="InterPro" id="IPR002825">
    <property type="entry name" value="Pept_S49_ser-pept_pro"/>
</dbReference>
<evidence type="ECO:0000256" key="1">
    <source>
        <dbReference type="SAM" id="Phobius"/>
    </source>
</evidence>
<dbReference type="RefSeq" id="WP_011696688.1">
    <property type="nucleotide sequence ID" value="NC_008553.1"/>
</dbReference>
<dbReference type="PANTHER" id="PTHR35984:SF1">
    <property type="entry name" value="PERIPLASMIC SERINE PROTEASE"/>
    <property type="match status" value="1"/>
</dbReference>
<keyword evidence="3" id="KW-1185">Reference proteome</keyword>